<sequence length="229" mass="25669">MTSTRSPRQLLVRAQGDDSPLYVVEDEGYEDVSHFTRNVPLGDPALGLSEPLSDRLASWSRARPAAGFASHQPLRTHAKQGLETAQALARHLGPQWVVRYWDEARATMKFVCWGCRRLHWSLDEHDTPPFPLRITVEGEYKWYPLRAEGFGDFAPDDPAAGLDLSDELIADLYTWAADFNAGMEQYLKDRDDGKDDARRQELDLRGKDLAARVAREAGPGRTVTYGGLA</sequence>
<accession>A0A101SJG7</accession>
<keyword evidence="2" id="KW-1185">Reference proteome</keyword>
<organism evidence="1 2">
    <name type="scientific">Streptomyces griseoruber</name>
    <dbReference type="NCBI Taxonomy" id="1943"/>
    <lineage>
        <taxon>Bacteria</taxon>
        <taxon>Bacillati</taxon>
        <taxon>Actinomycetota</taxon>
        <taxon>Actinomycetes</taxon>
        <taxon>Kitasatosporales</taxon>
        <taxon>Streptomycetaceae</taxon>
        <taxon>Streptomyces</taxon>
    </lineage>
</organism>
<dbReference type="AlphaFoldDB" id="A0A101SJG7"/>
<reference evidence="1 2" key="1">
    <citation type="submission" date="2015-10" db="EMBL/GenBank/DDBJ databases">
        <title>Draft genome sequence of Streptomyces griseoruber DSM 40281, type strain for the species Streptomyces griseoruber.</title>
        <authorList>
            <person name="Ruckert C."/>
            <person name="Winkler A."/>
            <person name="Kalinowski J."/>
            <person name="Kampfer P."/>
            <person name="Glaeser S."/>
        </authorList>
    </citation>
    <scope>NUCLEOTIDE SEQUENCE [LARGE SCALE GENOMIC DNA]</scope>
    <source>
        <strain evidence="1 2">DSM 40281</strain>
    </source>
</reference>
<dbReference type="Proteomes" id="UP000052982">
    <property type="component" value="Unassembled WGS sequence"/>
</dbReference>
<evidence type="ECO:0000313" key="1">
    <source>
        <dbReference type="EMBL" id="KUN75051.1"/>
    </source>
</evidence>
<comment type="caution">
    <text evidence="1">The sequence shown here is derived from an EMBL/GenBank/DDBJ whole genome shotgun (WGS) entry which is preliminary data.</text>
</comment>
<protein>
    <submittedName>
        <fullName evidence="1">Uncharacterized protein</fullName>
    </submittedName>
</protein>
<gene>
    <name evidence="1" type="ORF">AQJ64_44170</name>
</gene>
<proteinExistence type="predicted"/>
<evidence type="ECO:0000313" key="2">
    <source>
        <dbReference type="Proteomes" id="UP000052982"/>
    </source>
</evidence>
<dbReference type="OrthoDB" id="4318612at2"/>
<dbReference type="EMBL" id="LMWW01000102">
    <property type="protein sequence ID" value="KUN75051.1"/>
    <property type="molecule type" value="Genomic_DNA"/>
</dbReference>
<name>A0A101SJG7_9ACTN</name>